<feature type="region of interest" description="Disordered" evidence="1">
    <location>
        <begin position="1"/>
        <end position="64"/>
    </location>
</feature>
<dbReference type="Proteomes" id="UP000663868">
    <property type="component" value="Unassembled WGS sequence"/>
</dbReference>
<reference evidence="2" key="1">
    <citation type="submission" date="2021-02" db="EMBL/GenBank/DDBJ databases">
        <authorList>
            <person name="Nowell W R."/>
        </authorList>
    </citation>
    <scope>NUCLEOTIDE SEQUENCE</scope>
</reference>
<evidence type="ECO:0000256" key="1">
    <source>
        <dbReference type="SAM" id="MobiDB-lite"/>
    </source>
</evidence>
<feature type="compositionally biased region" description="Pro residues" evidence="1">
    <location>
        <begin position="12"/>
        <end position="21"/>
    </location>
</feature>
<dbReference type="EMBL" id="CAJOBB010002378">
    <property type="protein sequence ID" value="CAF3963728.1"/>
    <property type="molecule type" value="Genomic_DNA"/>
</dbReference>
<proteinExistence type="predicted"/>
<dbReference type="AlphaFoldDB" id="A0A819LLX9"/>
<evidence type="ECO:0000313" key="3">
    <source>
        <dbReference type="Proteomes" id="UP000663868"/>
    </source>
</evidence>
<organism evidence="2 3">
    <name type="scientific">Adineta steineri</name>
    <dbReference type="NCBI Taxonomy" id="433720"/>
    <lineage>
        <taxon>Eukaryota</taxon>
        <taxon>Metazoa</taxon>
        <taxon>Spiralia</taxon>
        <taxon>Gnathifera</taxon>
        <taxon>Rotifera</taxon>
        <taxon>Eurotatoria</taxon>
        <taxon>Bdelloidea</taxon>
        <taxon>Adinetida</taxon>
        <taxon>Adinetidae</taxon>
        <taxon>Adineta</taxon>
    </lineage>
</organism>
<gene>
    <name evidence="2" type="ORF">KXQ929_LOCUS26352</name>
</gene>
<protein>
    <submittedName>
        <fullName evidence="2">Uncharacterized protein</fullName>
    </submittedName>
</protein>
<comment type="caution">
    <text evidence="2">The sequence shown here is derived from an EMBL/GenBank/DDBJ whole genome shotgun (WGS) entry which is preliminary data.</text>
</comment>
<feature type="non-terminal residue" evidence="2">
    <location>
        <position position="64"/>
    </location>
</feature>
<accession>A0A819LLX9</accession>
<sequence length="64" mass="7243">MQAMNTDQQPYYPAPSGPHPAPNGYYQPNGIDTHFTPRNPNGYGQAHRMHQPYYPQGPNAYNPQ</sequence>
<evidence type="ECO:0000313" key="2">
    <source>
        <dbReference type="EMBL" id="CAF3963728.1"/>
    </source>
</evidence>
<name>A0A819LLX9_9BILA</name>